<evidence type="ECO:0000313" key="3">
    <source>
        <dbReference type="Proteomes" id="UP001194468"/>
    </source>
</evidence>
<feature type="compositionally biased region" description="Basic and acidic residues" evidence="1">
    <location>
        <begin position="124"/>
        <end position="143"/>
    </location>
</feature>
<dbReference type="EMBL" id="WHUW01000021">
    <property type="protein sequence ID" value="KAF8436484.1"/>
    <property type="molecule type" value="Genomic_DNA"/>
</dbReference>
<feature type="region of interest" description="Disordered" evidence="1">
    <location>
        <begin position="217"/>
        <end position="236"/>
    </location>
</feature>
<proteinExistence type="predicted"/>
<feature type="compositionally biased region" description="Polar residues" evidence="1">
    <location>
        <begin position="198"/>
        <end position="208"/>
    </location>
</feature>
<feature type="compositionally biased region" description="Low complexity" evidence="1">
    <location>
        <begin position="244"/>
        <end position="255"/>
    </location>
</feature>
<evidence type="ECO:0000313" key="2">
    <source>
        <dbReference type="EMBL" id="KAF8436484.1"/>
    </source>
</evidence>
<protein>
    <submittedName>
        <fullName evidence="2">Uncharacterized protein</fullName>
    </submittedName>
</protein>
<feature type="compositionally biased region" description="Polar residues" evidence="1">
    <location>
        <begin position="265"/>
        <end position="285"/>
    </location>
</feature>
<feature type="region of interest" description="Disordered" evidence="1">
    <location>
        <begin position="244"/>
        <end position="285"/>
    </location>
</feature>
<name>A0AAD4BPT3_BOLED</name>
<reference evidence="2" key="2">
    <citation type="journal article" date="2020" name="Nat. Commun.">
        <title>Large-scale genome sequencing of mycorrhizal fungi provides insights into the early evolution of symbiotic traits.</title>
        <authorList>
            <person name="Miyauchi S."/>
            <person name="Kiss E."/>
            <person name="Kuo A."/>
            <person name="Drula E."/>
            <person name="Kohler A."/>
            <person name="Sanchez-Garcia M."/>
            <person name="Morin E."/>
            <person name="Andreopoulos B."/>
            <person name="Barry K.W."/>
            <person name="Bonito G."/>
            <person name="Buee M."/>
            <person name="Carver A."/>
            <person name="Chen C."/>
            <person name="Cichocki N."/>
            <person name="Clum A."/>
            <person name="Culley D."/>
            <person name="Crous P.W."/>
            <person name="Fauchery L."/>
            <person name="Girlanda M."/>
            <person name="Hayes R.D."/>
            <person name="Keri Z."/>
            <person name="LaButti K."/>
            <person name="Lipzen A."/>
            <person name="Lombard V."/>
            <person name="Magnuson J."/>
            <person name="Maillard F."/>
            <person name="Murat C."/>
            <person name="Nolan M."/>
            <person name="Ohm R.A."/>
            <person name="Pangilinan J."/>
            <person name="Pereira M.F."/>
            <person name="Perotto S."/>
            <person name="Peter M."/>
            <person name="Pfister S."/>
            <person name="Riley R."/>
            <person name="Sitrit Y."/>
            <person name="Stielow J.B."/>
            <person name="Szollosi G."/>
            <person name="Zifcakova L."/>
            <person name="Stursova M."/>
            <person name="Spatafora J.W."/>
            <person name="Tedersoo L."/>
            <person name="Vaario L.M."/>
            <person name="Yamada A."/>
            <person name="Yan M."/>
            <person name="Wang P."/>
            <person name="Xu J."/>
            <person name="Bruns T."/>
            <person name="Baldrian P."/>
            <person name="Vilgalys R."/>
            <person name="Dunand C."/>
            <person name="Henrissat B."/>
            <person name="Grigoriev I.V."/>
            <person name="Hibbett D."/>
            <person name="Nagy L.G."/>
            <person name="Martin F.M."/>
        </authorList>
    </citation>
    <scope>NUCLEOTIDE SEQUENCE</scope>
    <source>
        <strain evidence="2">BED1</strain>
    </source>
</reference>
<reference evidence="2" key="1">
    <citation type="submission" date="2019-10" db="EMBL/GenBank/DDBJ databases">
        <authorList>
            <consortium name="DOE Joint Genome Institute"/>
            <person name="Kuo A."/>
            <person name="Miyauchi S."/>
            <person name="Kiss E."/>
            <person name="Drula E."/>
            <person name="Kohler A."/>
            <person name="Sanchez-Garcia M."/>
            <person name="Andreopoulos B."/>
            <person name="Barry K.W."/>
            <person name="Bonito G."/>
            <person name="Buee M."/>
            <person name="Carver A."/>
            <person name="Chen C."/>
            <person name="Cichocki N."/>
            <person name="Clum A."/>
            <person name="Culley D."/>
            <person name="Crous P.W."/>
            <person name="Fauchery L."/>
            <person name="Girlanda M."/>
            <person name="Hayes R."/>
            <person name="Keri Z."/>
            <person name="LaButti K."/>
            <person name="Lipzen A."/>
            <person name="Lombard V."/>
            <person name="Magnuson J."/>
            <person name="Maillard F."/>
            <person name="Morin E."/>
            <person name="Murat C."/>
            <person name="Nolan M."/>
            <person name="Ohm R."/>
            <person name="Pangilinan J."/>
            <person name="Pereira M."/>
            <person name="Perotto S."/>
            <person name="Peter M."/>
            <person name="Riley R."/>
            <person name="Sitrit Y."/>
            <person name="Stielow B."/>
            <person name="Szollosi G."/>
            <person name="Zifcakova L."/>
            <person name="Stursova M."/>
            <person name="Spatafora J.W."/>
            <person name="Tedersoo L."/>
            <person name="Vaario L.-M."/>
            <person name="Yamada A."/>
            <person name="Yan M."/>
            <person name="Wang P."/>
            <person name="Xu J."/>
            <person name="Bruns T."/>
            <person name="Baldrian P."/>
            <person name="Vilgalys R."/>
            <person name="Henrissat B."/>
            <person name="Grigoriev I.V."/>
            <person name="Hibbett D."/>
            <person name="Nagy L.G."/>
            <person name="Martin F.M."/>
        </authorList>
    </citation>
    <scope>NUCLEOTIDE SEQUENCE</scope>
    <source>
        <strain evidence="2">BED1</strain>
    </source>
</reference>
<sequence length="415" mass="43607">MVPPPHNSPPVDLRRMTSNSTLPTPSHREHRISPHTSQLLQAGNARLGSRSPSSIPSSPTSAHSSSSAIFERDIEPIGPPSPPSSHPPNPHRIPRSKGTEQLEQSVPSVLDSAASILASSTPMEEDHIAVVTPARERDRDRGFRSGFASPIGSLRSRSPSPTSGKSPARHRSSLLLSVPGSSSPSAPIALPLLSSSPTKESQGRLTIQTVPAVPSLPVGTATTVKKAGKSSTSINTPTSAYYSTLSSAESSPSTTVEPLPPPTTSPVQTNLQPTQPTSQASLALSPSSTYTVSPFIYPLNLSHPPSPTHAASKRLSFMSYSDLLASTPVSLVPLSSFTTCASSETPPHIPSVTGFAHSQSRPGSIHGKDRDSIALLDDIGGLEEQDINPAKHDLQRLLNSLNAEEIKAKSFTPLS</sequence>
<organism evidence="2 3">
    <name type="scientific">Boletus edulis BED1</name>
    <dbReference type="NCBI Taxonomy" id="1328754"/>
    <lineage>
        <taxon>Eukaryota</taxon>
        <taxon>Fungi</taxon>
        <taxon>Dikarya</taxon>
        <taxon>Basidiomycota</taxon>
        <taxon>Agaricomycotina</taxon>
        <taxon>Agaricomycetes</taxon>
        <taxon>Agaricomycetidae</taxon>
        <taxon>Boletales</taxon>
        <taxon>Boletineae</taxon>
        <taxon>Boletaceae</taxon>
        <taxon>Boletoideae</taxon>
        <taxon>Boletus</taxon>
    </lineage>
</organism>
<feature type="region of interest" description="Disordered" evidence="1">
    <location>
        <begin position="1"/>
        <end position="208"/>
    </location>
</feature>
<dbReference type="Proteomes" id="UP001194468">
    <property type="component" value="Unassembled WGS sequence"/>
</dbReference>
<feature type="compositionally biased region" description="Low complexity" evidence="1">
    <location>
        <begin position="173"/>
        <end position="197"/>
    </location>
</feature>
<comment type="caution">
    <text evidence="2">The sequence shown here is derived from an EMBL/GenBank/DDBJ whole genome shotgun (WGS) entry which is preliminary data.</text>
</comment>
<keyword evidence="3" id="KW-1185">Reference proteome</keyword>
<feature type="compositionally biased region" description="Polar residues" evidence="1">
    <location>
        <begin position="155"/>
        <end position="165"/>
    </location>
</feature>
<dbReference type="AlphaFoldDB" id="A0AAD4BPT3"/>
<feature type="compositionally biased region" description="Pro residues" evidence="1">
    <location>
        <begin position="77"/>
        <end position="91"/>
    </location>
</feature>
<gene>
    <name evidence="2" type="ORF">L210DRAFT_3631954</name>
</gene>
<feature type="compositionally biased region" description="Low complexity" evidence="1">
    <location>
        <begin position="49"/>
        <end position="67"/>
    </location>
</feature>
<evidence type="ECO:0000256" key="1">
    <source>
        <dbReference type="SAM" id="MobiDB-lite"/>
    </source>
</evidence>
<accession>A0AAD4BPT3</accession>